<keyword evidence="3" id="KW-1185">Reference proteome</keyword>
<comment type="caution">
    <text evidence="2">The sequence shown here is derived from an EMBL/GenBank/DDBJ whole genome shotgun (WGS) entry which is preliminary data.</text>
</comment>
<dbReference type="Proteomes" id="UP000253324">
    <property type="component" value="Unassembled WGS sequence"/>
</dbReference>
<dbReference type="OrthoDB" id="359414at2"/>
<proteinExistence type="predicted"/>
<dbReference type="SUPFAM" id="SSF55729">
    <property type="entry name" value="Acyl-CoA N-acyltransferases (Nat)"/>
    <property type="match status" value="1"/>
</dbReference>
<dbReference type="GO" id="GO:0016747">
    <property type="term" value="F:acyltransferase activity, transferring groups other than amino-acyl groups"/>
    <property type="evidence" value="ECO:0007669"/>
    <property type="project" value="InterPro"/>
</dbReference>
<protein>
    <submittedName>
        <fullName evidence="2">L-amino acid N-acyltransferase YncA</fullName>
    </submittedName>
</protein>
<keyword evidence="2" id="KW-0012">Acyltransferase</keyword>
<dbReference type="InterPro" id="IPR000182">
    <property type="entry name" value="GNAT_dom"/>
</dbReference>
<evidence type="ECO:0000313" key="3">
    <source>
        <dbReference type="Proteomes" id="UP000253324"/>
    </source>
</evidence>
<dbReference type="CDD" id="cd04301">
    <property type="entry name" value="NAT_SF"/>
    <property type="match status" value="1"/>
</dbReference>
<keyword evidence="2" id="KW-0808">Transferase</keyword>
<gene>
    <name evidence="2" type="ORF">C7476_11329</name>
</gene>
<dbReference type="EMBL" id="QPJM01000013">
    <property type="protein sequence ID" value="RCW80559.1"/>
    <property type="molecule type" value="Genomic_DNA"/>
</dbReference>
<evidence type="ECO:0000313" key="2">
    <source>
        <dbReference type="EMBL" id="RCW80559.1"/>
    </source>
</evidence>
<dbReference type="Gene3D" id="3.40.630.30">
    <property type="match status" value="1"/>
</dbReference>
<dbReference type="RefSeq" id="WP_114431577.1">
    <property type="nucleotide sequence ID" value="NZ_QPJM01000013.1"/>
</dbReference>
<organism evidence="2 3">
    <name type="scientific">Phyllobacterium bourgognense</name>
    <dbReference type="NCBI Taxonomy" id="314236"/>
    <lineage>
        <taxon>Bacteria</taxon>
        <taxon>Pseudomonadati</taxon>
        <taxon>Pseudomonadota</taxon>
        <taxon>Alphaproteobacteria</taxon>
        <taxon>Hyphomicrobiales</taxon>
        <taxon>Phyllobacteriaceae</taxon>
        <taxon>Phyllobacterium</taxon>
    </lineage>
</organism>
<dbReference type="Pfam" id="PF00583">
    <property type="entry name" value="Acetyltransf_1"/>
    <property type="match status" value="1"/>
</dbReference>
<name>A0A368YLU5_9HYPH</name>
<reference evidence="2 3" key="1">
    <citation type="submission" date="2018-07" db="EMBL/GenBank/DDBJ databases">
        <title>Genomic Encyclopedia of Type Strains, Phase III (KMG-III): the genomes of soil and plant-associated and newly described type strains.</title>
        <authorList>
            <person name="Whitman W."/>
        </authorList>
    </citation>
    <scope>NUCLEOTIDE SEQUENCE [LARGE SCALE GENOMIC DNA]</scope>
    <source>
        <strain evidence="2 3">31-25a</strain>
    </source>
</reference>
<accession>A0A368YLU5</accession>
<dbReference type="PROSITE" id="PS51186">
    <property type="entry name" value="GNAT"/>
    <property type="match status" value="1"/>
</dbReference>
<dbReference type="AlphaFoldDB" id="A0A368YLU5"/>
<sequence length="170" mass="18847">MKSVENAPCWRLMEASDLASVGAVAAEVHPHFPEDDAVFFNRFSLHGQGTYVFENGATTLGYAITHPWKSFDIPPLNTVLVALPDWPDNYYIHDVALVNAARGSGAASEIVRTVIDHARQLGCQTISLVAVNGSSIFWHRHGFETVDRSELVEKLATYSNDACFMLRQLR</sequence>
<feature type="domain" description="N-acetyltransferase" evidence="1">
    <location>
        <begin position="8"/>
        <end position="170"/>
    </location>
</feature>
<dbReference type="InterPro" id="IPR016181">
    <property type="entry name" value="Acyl_CoA_acyltransferase"/>
</dbReference>
<evidence type="ECO:0000259" key="1">
    <source>
        <dbReference type="PROSITE" id="PS51186"/>
    </source>
</evidence>